<dbReference type="Gene3D" id="3.40.50.720">
    <property type="entry name" value="NAD(P)-binding Rossmann-like Domain"/>
    <property type="match status" value="1"/>
</dbReference>
<dbReference type="InterPro" id="IPR020904">
    <property type="entry name" value="Sc_DH/Rdtase_CS"/>
</dbReference>
<comment type="similarity">
    <text evidence="1 3">Belongs to the short-chain dehydrogenases/reductases (SDR) family.</text>
</comment>
<evidence type="ECO:0000256" key="2">
    <source>
        <dbReference type="ARBA" id="ARBA00023002"/>
    </source>
</evidence>
<dbReference type="Pfam" id="PF00106">
    <property type="entry name" value="adh_short"/>
    <property type="match status" value="1"/>
</dbReference>
<dbReference type="PANTHER" id="PTHR43391:SF82">
    <property type="entry name" value="OXIDOREDUCTASE SADH-RELATED"/>
    <property type="match status" value="1"/>
</dbReference>
<dbReference type="SUPFAM" id="SSF51735">
    <property type="entry name" value="NAD(P)-binding Rossmann-fold domains"/>
    <property type="match status" value="1"/>
</dbReference>
<reference evidence="4 5" key="1">
    <citation type="submission" date="2023-05" db="EMBL/GenBank/DDBJ databases">
        <title>Corynebacterium suedekumii sp. nov. and Corynebacterium breve sp. nov. isolated from raw cow's milk.</title>
        <authorList>
            <person name="Baer M.K."/>
            <person name="Mehl L."/>
            <person name="Hellmuth R."/>
            <person name="Marke G."/>
            <person name="Lipski A."/>
        </authorList>
    </citation>
    <scope>NUCLEOTIDE SEQUENCE [LARGE SCALE GENOMIC DNA]</scope>
    <source>
        <strain evidence="4 5">LM112</strain>
    </source>
</reference>
<dbReference type="PROSITE" id="PS00061">
    <property type="entry name" value="ADH_SHORT"/>
    <property type="match status" value="1"/>
</dbReference>
<dbReference type="NCBIfam" id="NF006123">
    <property type="entry name" value="PRK08267.1"/>
    <property type="match status" value="1"/>
</dbReference>
<dbReference type="InterPro" id="IPR002347">
    <property type="entry name" value="SDR_fam"/>
</dbReference>
<evidence type="ECO:0000313" key="4">
    <source>
        <dbReference type="EMBL" id="WIM71031.1"/>
    </source>
</evidence>
<gene>
    <name evidence="4" type="ORF">QP029_04280</name>
</gene>
<evidence type="ECO:0000313" key="5">
    <source>
        <dbReference type="Proteomes" id="UP001238805"/>
    </source>
</evidence>
<dbReference type="PRINTS" id="PR00081">
    <property type="entry name" value="GDHRDH"/>
</dbReference>
<dbReference type="PANTHER" id="PTHR43391">
    <property type="entry name" value="RETINOL DEHYDROGENASE-RELATED"/>
    <property type="match status" value="1"/>
</dbReference>
<accession>A0ABY8VPT8</accession>
<organism evidence="4 5">
    <name type="scientific">Corynebacterium suedekumii</name>
    <dbReference type="NCBI Taxonomy" id="3049801"/>
    <lineage>
        <taxon>Bacteria</taxon>
        <taxon>Bacillati</taxon>
        <taxon>Actinomycetota</taxon>
        <taxon>Actinomycetes</taxon>
        <taxon>Mycobacteriales</taxon>
        <taxon>Corynebacteriaceae</taxon>
        <taxon>Corynebacterium</taxon>
    </lineage>
</organism>
<sequence>MPSIFISGAATGIGRAVAERFLAEGWTVGAYDIDPVTWSDEVVAGHLDVRDAASWDAALADFATHTGGRIDVLDNNAGIIIDGPLASAAVADVERLLDVNCLGVVLGARTAFPYLRGGGTLVNMSSASAIYGQPDIAAYSASKFFVSGLTEALGLEWRREQIRVIDIKPLWAKTKVADVDAASVRRLGVRITPEQVADAVWDAVHPRGRWGRAKVHHGVSRLDKALALGRKSGSDRMAKVITRFLAG</sequence>
<keyword evidence="2" id="KW-0560">Oxidoreductase</keyword>
<dbReference type="Proteomes" id="UP001238805">
    <property type="component" value="Chromosome"/>
</dbReference>
<protein>
    <submittedName>
        <fullName evidence="4">SDR family oxidoreductase</fullName>
    </submittedName>
</protein>
<name>A0ABY8VPT8_9CORY</name>
<evidence type="ECO:0000256" key="1">
    <source>
        <dbReference type="ARBA" id="ARBA00006484"/>
    </source>
</evidence>
<keyword evidence="5" id="KW-1185">Reference proteome</keyword>
<proteinExistence type="inferred from homology"/>
<dbReference type="PRINTS" id="PR00080">
    <property type="entry name" value="SDRFAMILY"/>
</dbReference>
<dbReference type="RefSeq" id="WP_284875606.1">
    <property type="nucleotide sequence ID" value="NZ_CP126970.1"/>
</dbReference>
<dbReference type="EMBL" id="CP126970">
    <property type="protein sequence ID" value="WIM71031.1"/>
    <property type="molecule type" value="Genomic_DNA"/>
</dbReference>
<dbReference type="InterPro" id="IPR036291">
    <property type="entry name" value="NAD(P)-bd_dom_sf"/>
</dbReference>
<evidence type="ECO:0000256" key="3">
    <source>
        <dbReference type="RuleBase" id="RU000363"/>
    </source>
</evidence>